<dbReference type="PANTHER" id="PTHR44068">
    <property type="entry name" value="ZGC:194242"/>
    <property type="match status" value="1"/>
</dbReference>
<dbReference type="CDD" id="cd02440">
    <property type="entry name" value="AdoMet_MTases"/>
    <property type="match status" value="1"/>
</dbReference>
<dbReference type="InterPro" id="IPR013216">
    <property type="entry name" value="Methyltransf_11"/>
</dbReference>
<evidence type="ECO:0000313" key="7">
    <source>
        <dbReference type="Proteomes" id="UP000002592"/>
    </source>
</evidence>
<evidence type="ECO:0000256" key="2">
    <source>
        <dbReference type="ARBA" id="ARBA00022679"/>
    </source>
</evidence>
<evidence type="ECO:0000256" key="3">
    <source>
        <dbReference type="ARBA" id="ARBA00022691"/>
    </source>
</evidence>
<dbReference type="GO" id="GO:0032259">
    <property type="term" value="P:methylation"/>
    <property type="evidence" value="ECO:0007669"/>
    <property type="project" value="UniProtKB-UniRule"/>
</dbReference>
<feature type="region of interest" description="SAM motif II" evidence="4">
    <location>
        <begin position="155"/>
        <end position="163"/>
    </location>
</feature>
<dbReference type="RefSeq" id="WP_011824474.1">
    <property type="nucleotide sequence ID" value="NC_008819.1"/>
</dbReference>
<keyword evidence="2 4" id="KW-0808">Transferase</keyword>
<dbReference type="EMBL" id="CP000553">
    <property type="protein sequence ID" value="ABM76502.1"/>
    <property type="molecule type" value="Genomic_DNA"/>
</dbReference>
<feature type="region of interest" description="SAM motif I" evidence="4">
    <location>
        <begin position="95"/>
        <end position="104"/>
    </location>
</feature>
<proteinExistence type="inferred from homology"/>
<accession>A2C4U2</accession>
<dbReference type="InterPro" id="IPR029063">
    <property type="entry name" value="SAM-dependent_MTases_sf"/>
</dbReference>
<comment type="similarity">
    <text evidence="4">Belongs to the class I-like SAM-binding methyltransferase superfamily. gTMT family.</text>
</comment>
<name>A2C4U2_PROM1</name>
<dbReference type="HOGENOM" id="CLU_039068_0_1_3"/>
<keyword evidence="1 4" id="KW-0489">Methyltransferase</keyword>
<dbReference type="Gene3D" id="3.40.50.150">
    <property type="entry name" value="Vaccinia Virus protein VP39"/>
    <property type="match status" value="1"/>
</dbReference>
<dbReference type="eggNOG" id="COG2226">
    <property type="taxonomic scope" value="Bacteria"/>
</dbReference>
<evidence type="ECO:0000313" key="6">
    <source>
        <dbReference type="EMBL" id="ABM76502.1"/>
    </source>
</evidence>
<dbReference type="Proteomes" id="UP000002592">
    <property type="component" value="Chromosome"/>
</dbReference>
<dbReference type="InterPro" id="IPR050447">
    <property type="entry name" value="Erg6_SMT_methyltransf"/>
</dbReference>
<organism evidence="6 7">
    <name type="scientific">Prochlorococcus marinus (strain NATL1A)</name>
    <dbReference type="NCBI Taxonomy" id="167555"/>
    <lineage>
        <taxon>Bacteria</taxon>
        <taxon>Bacillati</taxon>
        <taxon>Cyanobacteriota</taxon>
        <taxon>Cyanophyceae</taxon>
        <taxon>Synechococcales</taxon>
        <taxon>Prochlorococcaceae</taxon>
        <taxon>Prochlorococcus</taxon>
    </lineage>
</organism>
<evidence type="ECO:0000259" key="5">
    <source>
        <dbReference type="Pfam" id="PF08241"/>
    </source>
</evidence>
<dbReference type="PANTHER" id="PTHR44068:SF11">
    <property type="entry name" value="GERANYL DIPHOSPHATE 2-C-METHYLTRANSFERASE"/>
    <property type="match status" value="1"/>
</dbReference>
<feature type="region of interest" description="SAM motif III" evidence="4">
    <location>
        <begin position="182"/>
        <end position="191"/>
    </location>
</feature>
<evidence type="ECO:0000256" key="4">
    <source>
        <dbReference type="PROSITE-ProRule" id="PRU00914"/>
    </source>
</evidence>
<evidence type="ECO:0000256" key="1">
    <source>
        <dbReference type="ARBA" id="ARBA00022603"/>
    </source>
</evidence>
<dbReference type="AlphaFoldDB" id="A2C4U2"/>
<reference evidence="7" key="1">
    <citation type="journal article" date="2007" name="PLoS Genet.">
        <title>Patterns and implications of gene gain and loss in the evolution of Prochlorococcus.</title>
        <authorList>
            <person name="Kettler G.C."/>
            <person name="Martiny A.C."/>
            <person name="Huang K."/>
            <person name="Zucker J."/>
            <person name="Coleman M.L."/>
            <person name="Rodrigue S."/>
            <person name="Chen F."/>
            <person name="Lapidus A."/>
            <person name="Ferriera S."/>
            <person name="Johnson J."/>
            <person name="Steglich C."/>
            <person name="Church G.M."/>
            <person name="Richardson P."/>
            <person name="Chisholm S.W."/>
        </authorList>
    </citation>
    <scope>NUCLEOTIDE SEQUENCE [LARGE SCALE GENOMIC DNA]</scope>
    <source>
        <strain evidence="7">NATL1A</strain>
    </source>
</reference>
<gene>
    <name evidence="6" type="ordered locus">NATL1_19461</name>
</gene>
<dbReference type="KEGG" id="pme:NATL1_19461"/>
<dbReference type="SUPFAM" id="SSF53335">
    <property type="entry name" value="S-adenosyl-L-methionine-dependent methyltransferases"/>
    <property type="match status" value="1"/>
</dbReference>
<sequence>MQWILILIFSIFCLFTLTNQWVRKSRKYESVNSVASSYDSWTNDRLLENLWGEHIHLGFYEKPRIKKDFRKAKIDFVHELVRWSGLNQLPKGSRVLDVGCGIGGSSRILSDYYGFDVIGISISQEQVKRAYELTSNRDFCSFEVMNALDLKFEKGSFDGVWSVEAGPHILDKQTFADEMLRVLRPGGVLAVADWNQRDSTKHPLNFFEKLIMNQLLIQWTHPEFSSIEGFKNNLLNSPYCGSSVETSNWTKYTIQSWNESIYEGFRRPSSILKLGLRSLLKAFKEIPTILMMRWSFSRGLMKFGVFKSRG</sequence>
<dbReference type="PROSITE" id="PS51581">
    <property type="entry name" value="SAM_GTMT"/>
    <property type="match status" value="1"/>
</dbReference>
<dbReference type="GO" id="GO:0008757">
    <property type="term" value="F:S-adenosylmethionine-dependent methyltransferase activity"/>
    <property type="evidence" value="ECO:0007669"/>
    <property type="project" value="InterPro"/>
</dbReference>
<protein>
    <submittedName>
        <fullName evidence="6">SAM (And some other nucleotide) binding motif</fullName>
    </submittedName>
</protein>
<dbReference type="Pfam" id="PF08241">
    <property type="entry name" value="Methyltransf_11"/>
    <property type="match status" value="1"/>
</dbReference>
<feature type="domain" description="Methyltransferase type 11" evidence="5">
    <location>
        <begin position="96"/>
        <end position="190"/>
    </location>
</feature>
<keyword evidence="3 4" id="KW-0949">S-adenosyl-L-methionine</keyword>
<dbReference type="InterPro" id="IPR025774">
    <property type="entry name" value="PiNMT-like"/>
</dbReference>